<gene>
    <name evidence="8" type="primary">LOC116307636</name>
</gene>
<feature type="region of interest" description="Disordered" evidence="5">
    <location>
        <begin position="371"/>
        <end position="484"/>
    </location>
</feature>
<keyword evidence="7" id="KW-1185">Reference proteome</keyword>
<dbReference type="RefSeq" id="XP_031573769.1">
    <property type="nucleotide sequence ID" value="XM_031717909.1"/>
</dbReference>
<dbReference type="InterPro" id="IPR037617">
    <property type="entry name" value="LIPB1/2_SAM_1"/>
</dbReference>
<evidence type="ECO:0000313" key="7">
    <source>
        <dbReference type="Proteomes" id="UP000515163"/>
    </source>
</evidence>
<dbReference type="FunCoup" id="A0A6P8J2H9">
    <property type="interactions" value="820"/>
</dbReference>
<feature type="region of interest" description="Disordered" evidence="5">
    <location>
        <begin position="299"/>
        <end position="354"/>
    </location>
</feature>
<dbReference type="AlphaFoldDB" id="A0A6P8J2H9"/>
<evidence type="ECO:0000313" key="8">
    <source>
        <dbReference type="RefSeq" id="XP_031573769.1"/>
    </source>
</evidence>
<evidence type="ECO:0000256" key="5">
    <source>
        <dbReference type="SAM" id="MobiDB-lite"/>
    </source>
</evidence>
<feature type="domain" description="SAM" evidence="6">
    <location>
        <begin position="506"/>
        <end position="565"/>
    </location>
</feature>
<dbReference type="GO" id="GO:0048786">
    <property type="term" value="C:presynaptic active zone"/>
    <property type="evidence" value="ECO:0007669"/>
    <property type="project" value="TreeGrafter"/>
</dbReference>
<dbReference type="PROSITE" id="PS50105">
    <property type="entry name" value="SAM_DOMAIN"/>
    <property type="match status" value="1"/>
</dbReference>
<dbReference type="Gene3D" id="1.10.150.50">
    <property type="entry name" value="Transcription Factor, Ets-1"/>
    <property type="match status" value="1"/>
</dbReference>
<name>A0A6P8J2H9_ACTTE</name>
<feature type="compositionally biased region" description="Polar residues" evidence="5">
    <location>
        <begin position="332"/>
        <end position="347"/>
    </location>
</feature>
<evidence type="ECO:0000256" key="3">
    <source>
        <dbReference type="ARBA" id="ARBA00023054"/>
    </source>
</evidence>
<feature type="compositionally biased region" description="Low complexity" evidence="5">
    <location>
        <begin position="389"/>
        <end position="405"/>
    </location>
</feature>
<keyword evidence="2" id="KW-0677">Repeat</keyword>
<feature type="compositionally biased region" description="Polar residues" evidence="5">
    <location>
        <begin position="371"/>
        <end position="388"/>
    </location>
</feature>
<feature type="coiled-coil region" evidence="4">
    <location>
        <begin position="101"/>
        <end position="177"/>
    </location>
</feature>
<sequence length="578" mass="63866">MAMIANDAATMLAEALEKMDGLISDDQMMMEGLKPSSLSFSPNDQILGLAEDLRNALMSVVPSNRPNIRIPNKTAQFLLDWLKSLLEPNGSSQKSGICSNGEVSRAQIERLEEEKDSLILQVSVLTDQVEAQGEKMRELEFTLEEQKIKAEDLEQELKKETAKLSSFDKEREQLLAEISCLKSAANQPNQSMTSDEENPKAVAEYEATIAEKESEIELLKDHIEVLLDEQETLQRTLGDGHASSGLKTQLREKASEVNKLKLQVETLTAVVEDKESKLKELQGTVSKFKRVEDLVVRAHQRKGSETSQSAGTELSLPDSNSLHSSEGILSPEPTSTTPDSAVESSGPSPTPHYLHQDSYMQAVTNPVTPSLQAVKNPQKPSKPQSGIRSSFGKGFFKTKGPKSSSEPNIAKVERSADGKNGVIPHNKEEAQEPQVPNEPASPENHRKEKKSLGKTINKAFGKLRRTKSLSDNQDNRINLPPLDLKSHNKVAKPEYGDQLELPFHSWSTEMVMNWLDDLGLGCYTEGCRQTVTCGEDLVRASGPELDKMLGIRHPLHRKKLQLALQVGFAYQTSIGPIF</sequence>
<accession>A0A6P8J2H9</accession>
<dbReference type="SUPFAM" id="SSF47769">
    <property type="entry name" value="SAM/Pointed domain"/>
    <property type="match status" value="1"/>
</dbReference>
<evidence type="ECO:0000259" key="6">
    <source>
        <dbReference type="PROSITE" id="PS50105"/>
    </source>
</evidence>
<dbReference type="InterPro" id="IPR029515">
    <property type="entry name" value="Liprin"/>
</dbReference>
<dbReference type="PANTHER" id="PTHR12587">
    <property type="entry name" value="LAR INTERACTING PROTEIN LIP -RELATED PROTEIN"/>
    <property type="match status" value="1"/>
</dbReference>
<dbReference type="GeneID" id="116307636"/>
<dbReference type="InterPro" id="IPR013761">
    <property type="entry name" value="SAM/pointed_sf"/>
</dbReference>
<organism evidence="7 8">
    <name type="scientific">Actinia tenebrosa</name>
    <name type="common">Australian red waratah sea anemone</name>
    <dbReference type="NCBI Taxonomy" id="6105"/>
    <lineage>
        <taxon>Eukaryota</taxon>
        <taxon>Metazoa</taxon>
        <taxon>Cnidaria</taxon>
        <taxon>Anthozoa</taxon>
        <taxon>Hexacorallia</taxon>
        <taxon>Actiniaria</taxon>
        <taxon>Actiniidae</taxon>
        <taxon>Actinia</taxon>
    </lineage>
</organism>
<evidence type="ECO:0000256" key="1">
    <source>
        <dbReference type="ARBA" id="ARBA00007547"/>
    </source>
</evidence>
<dbReference type="Pfam" id="PF00536">
    <property type="entry name" value="SAM_1"/>
    <property type="match status" value="1"/>
</dbReference>
<dbReference type="Proteomes" id="UP000515163">
    <property type="component" value="Unplaced"/>
</dbReference>
<dbReference type="PANTHER" id="PTHR12587:SF14">
    <property type="entry name" value="AT31531P"/>
    <property type="match status" value="1"/>
</dbReference>
<feature type="compositionally biased region" description="Polar residues" evidence="5">
    <location>
        <begin position="305"/>
        <end position="324"/>
    </location>
</feature>
<feature type="coiled-coil region" evidence="4">
    <location>
        <begin position="202"/>
        <end position="291"/>
    </location>
</feature>
<dbReference type="GO" id="GO:0007528">
    <property type="term" value="P:neuromuscular junction development"/>
    <property type="evidence" value="ECO:0007669"/>
    <property type="project" value="TreeGrafter"/>
</dbReference>
<dbReference type="CDD" id="cd09563">
    <property type="entry name" value="SAM_liprin-beta1_2_repeat1"/>
    <property type="match status" value="1"/>
</dbReference>
<comment type="similarity">
    <text evidence="1">Belongs to the liprin family. Liprin-beta subfamily.</text>
</comment>
<dbReference type="InterPro" id="IPR001660">
    <property type="entry name" value="SAM"/>
</dbReference>
<protein>
    <submittedName>
        <fullName evidence="8">Liprin-beta-2-like</fullName>
    </submittedName>
</protein>
<proteinExistence type="inferred from homology"/>
<dbReference type="InParanoid" id="A0A6P8J2H9"/>
<dbReference type="Pfam" id="PF26022">
    <property type="entry name" value="CC_Liprin_beta"/>
    <property type="match status" value="1"/>
</dbReference>
<reference evidence="8" key="1">
    <citation type="submission" date="2025-08" db="UniProtKB">
        <authorList>
            <consortium name="RefSeq"/>
        </authorList>
    </citation>
    <scope>IDENTIFICATION</scope>
    <source>
        <tissue evidence="8">Tentacle</tissue>
    </source>
</reference>
<evidence type="ECO:0000256" key="2">
    <source>
        <dbReference type="ARBA" id="ARBA00022737"/>
    </source>
</evidence>
<evidence type="ECO:0000256" key="4">
    <source>
        <dbReference type="SAM" id="Coils"/>
    </source>
</evidence>
<keyword evidence="3 4" id="KW-0175">Coiled coil</keyword>
<dbReference type="SMART" id="SM00454">
    <property type="entry name" value="SAM"/>
    <property type="match status" value="1"/>
</dbReference>
<dbReference type="OrthoDB" id="6516566at2759"/>
<dbReference type="InterPro" id="IPR058914">
    <property type="entry name" value="LIPB1/2_CC"/>
</dbReference>
<dbReference type="KEGG" id="aten:116307636"/>